<evidence type="ECO:0000256" key="5">
    <source>
        <dbReference type="ARBA" id="ARBA00022679"/>
    </source>
</evidence>
<dbReference type="InterPro" id="IPR050428">
    <property type="entry name" value="TCS_sensor_his_kinase"/>
</dbReference>
<evidence type="ECO:0000256" key="11">
    <source>
        <dbReference type="ARBA" id="ARBA00023012"/>
    </source>
</evidence>
<evidence type="ECO:0000256" key="8">
    <source>
        <dbReference type="ARBA" id="ARBA00022777"/>
    </source>
</evidence>
<dbReference type="Pfam" id="PF00512">
    <property type="entry name" value="HisKA"/>
    <property type="match status" value="1"/>
</dbReference>
<evidence type="ECO:0000256" key="4">
    <source>
        <dbReference type="ARBA" id="ARBA00022553"/>
    </source>
</evidence>
<dbReference type="Pfam" id="PF02518">
    <property type="entry name" value="HATPase_c"/>
    <property type="match status" value="1"/>
</dbReference>
<keyword evidence="10 13" id="KW-1133">Transmembrane helix</keyword>
<keyword evidence="6 13" id="KW-0812">Transmembrane</keyword>
<keyword evidence="16" id="KW-1185">Reference proteome</keyword>
<keyword evidence="11" id="KW-0902">Two-component regulatory system</keyword>
<dbReference type="EMBL" id="JBHRSD010000006">
    <property type="protein sequence ID" value="MFC3031508.1"/>
    <property type="molecule type" value="Genomic_DNA"/>
</dbReference>
<feature type="transmembrane region" description="Helical" evidence="13">
    <location>
        <begin position="142"/>
        <end position="165"/>
    </location>
</feature>
<dbReference type="CDD" id="cd00082">
    <property type="entry name" value="HisKA"/>
    <property type="match status" value="1"/>
</dbReference>
<dbReference type="SUPFAM" id="SSF55874">
    <property type="entry name" value="ATPase domain of HSP90 chaperone/DNA topoisomerase II/histidine kinase"/>
    <property type="match status" value="1"/>
</dbReference>
<dbReference type="SUPFAM" id="SSF47384">
    <property type="entry name" value="Homodimeric domain of signal transducing histidine kinase"/>
    <property type="match status" value="1"/>
</dbReference>
<dbReference type="PANTHER" id="PTHR45436">
    <property type="entry name" value="SENSOR HISTIDINE KINASE YKOH"/>
    <property type="match status" value="1"/>
</dbReference>
<accession>A0ABV7CG30</accession>
<dbReference type="CDD" id="cd00075">
    <property type="entry name" value="HATPase"/>
    <property type="match status" value="1"/>
</dbReference>
<keyword evidence="4" id="KW-0597">Phosphoprotein</keyword>
<evidence type="ECO:0000256" key="7">
    <source>
        <dbReference type="ARBA" id="ARBA00022741"/>
    </source>
</evidence>
<evidence type="ECO:0000256" key="6">
    <source>
        <dbReference type="ARBA" id="ARBA00022692"/>
    </source>
</evidence>
<keyword evidence="12 13" id="KW-0472">Membrane</keyword>
<dbReference type="RefSeq" id="WP_377120812.1">
    <property type="nucleotide sequence ID" value="NZ_JBHRSD010000006.1"/>
</dbReference>
<name>A0ABV7CG30_9GAMM</name>
<keyword evidence="8 15" id="KW-0418">Kinase</keyword>
<dbReference type="PROSITE" id="PS50109">
    <property type="entry name" value="HIS_KIN"/>
    <property type="match status" value="1"/>
</dbReference>
<gene>
    <name evidence="15" type="ORF">ACFOEE_03095</name>
</gene>
<evidence type="ECO:0000256" key="9">
    <source>
        <dbReference type="ARBA" id="ARBA00022840"/>
    </source>
</evidence>
<reference evidence="16" key="1">
    <citation type="journal article" date="2019" name="Int. J. Syst. Evol. Microbiol.">
        <title>The Global Catalogue of Microorganisms (GCM) 10K type strain sequencing project: providing services to taxonomists for standard genome sequencing and annotation.</title>
        <authorList>
            <consortium name="The Broad Institute Genomics Platform"/>
            <consortium name="The Broad Institute Genome Sequencing Center for Infectious Disease"/>
            <person name="Wu L."/>
            <person name="Ma J."/>
        </authorList>
    </citation>
    <scope>NUCLEOTIDE SEQUENCE [LARGE SCALE GENOMIC DNA]</scope>
    <source>
        <strain evidence="16">KCTC 42730</strain>
    </source>
</reference>
<keyword evidence="7" id="KW-0547">Nucleotide-binding</keyword>
<sequence length="439" mass="49177">MPQPKESRLAKRMSINRRLTLIILSCLILTAFMALLQGYETSIHEAEKQLDQQLHSVSKVLLGSPINQWTEQHDFYAKLWQGENVLFSAKLLATLASPCAEEGFSTRNIAGQRLRVLVTKVADRCLLLAEPVQKRFALTETLIVSAMTPLVLVMPLLALFIAWYVRRALTPLTVLSRELQFRKANDFQRLQTASEDAEIAPVIERLNSLFTKVEAAYLRERYFASDAAHELKTPISSLKINLHNLSEQLPDNSSIAAMEQGLMQLGHIVEQMLTLARTEPDTWKSQFTSQDLFQLTQQLVAAQYDKIAEKNQQISLTGENVVIYGCEFTLHTLLGNLLSNAIKYTPKGGEILLQISTEEGKVKWQISDSGPGMTEQQISRVFDRFYRVGGDKHPSGEKGAGLGMAIVAHIVAIYKARIELSKAELGGLKVQVWFNKEAP</sequence>
<dbReference type="InterPro" id="IPR003594">
    <property type="entry name" value="HATPase_dom"/>
</dbReference>
<evidence type="ECO:0000256" key="12">
    <source>
        <dbReference type="ARBA" id="ARBA00023136"/>
    </source>
</evidence>
<keyword evidence="9" id="KW-0067">ATP-binding</keyword>
<comment type="subcellular location">
    <subcellularLocation>
        <location evidence="2">Membrane</location>
        <topology evidence="2">Multi-pass membrane protein</topology>
    </subcellularLocation>
</comment>
<evidence type="ECO:0000259" key="14">
    <source>
        <dbReference type="PROSITE" id="PS50109"/>
    </source>
</evidence>
<dbReference type="InterPro" id="IPR004358">
    <property type="entry name" value="Sig_transdc_His_kin-like_C"/>
</dbReference>
<dbReference type="SMART" id="SM00387">
    <property type="entry name" value="HATPase_c"/>
    <property type="match status" value="1"/>
</dbReference>
<proteinExistence type="predicted"/>
<dbReference type="EC" id="2.7.13.3" evidence="3"/>
<evidence type="ECO:0000313" key="15">
    <source>
        <dbReference type="EMBL" id="MFC3031508.1"/>
    </source>
</evidence>
<dbReference type="InterPro" id="IPR003661">
    <property type="entry name" value="HisK_dim/P_dom"/>
</dbReference>
<comment type="catalytic activity">
    <reaction evidence="1">
        <text>ATP + protein L-histidine = ADP + protein N-phospho-L-histidine.</text>
        <dbReference type="EC" id="2.7.13.3"/>
    </reaction>
</comment>
<protein>
    <recommendedName>
        <fullName evidence="3">histidine kinase</fullName>
        <ecNumber evidence="3">2.7.13.3</ecNumber>
    </recommendedName>
</protein>
<dbReference type="InterPro" id="IPR036097">
    <property type="entry name" value="HisK_dim/P_sf"/>
</dbReference>
<evidence type="ECO:0000256" key="13">
    <source>
        <dbReference type="SAM" id="Phobius"/>
    </source>
</evidence>
<evidence type="ECO:0000313" key="16">
    <source>
        <dbReference type="Proteomes" id="UP001595453"/>
    </source>
</evidence>
<comment type="caution">
    <text evidence="15">The sequence shown here is derived from an EMBL/GenBank/DDBJ whole genome shotgun (WGS) entry which is preliminary data.</text>
</comment>
<evidence type="ECO:0000256" key="3">
    <source>
        <dbReference type="ARBA" id="ARBA00012438"/>
    </source>
</evidence>
<dbReference type="Gene3D" id="1.10.287.130">
    <property type="match status" value="1"/>
</dbReference>
<feature type="domain" description="Histidine kinase" evidence="14">
    <location>
        <begin position="226"/>
        <end position="438"/>
    </location>
</feature>
<dbReference type="SMART" id="SM00388">
    <property type="entry name" value="HisKA"/>
    <property type="match status" value="1"/>
</dbReference>
<dbReference type="PANTHER" id="PTHR45436:SF14">
    <property type="entry name" value="SENSOR PROTEIN QSEC"/>
    <property type="match status" value="1"/>
</dbReference>
<evidence type="ECO:0000256" key="1">
    <source>
        <dbReference type="ARBA" id="ARBA00000085"/>
    </source>
</evidence>
<organism evidence="15 16">
    <name type="scientific">Pseudoalteromonas fenneropenaei</name>
    <dbReference type="NCBI Taxonomy" id="1737459"/>
    <lineage>
        <taxon>Bacteria</taxon>
        <taxon>Pseudomonadati</taxon>
        <taxon>Pseudomonadota</taxon>
        <taxon>Gammaproteobacteria</taxon>
        <taxon>Alteromonadales</taxon>
        <taxon>Pseudoalteromonadaceae</taxon>
        <taxon>Pseudoalteromonas</taxon>
    </lineage>
</organism>
<evidence type="ECO:0000256" key="10">
    <source>
        <dbReference type="ARBA" id="ARBA00022989"/>
    </source>
</evidence>
<dbReference type="InterPro" id="IPR036890">
    <property type="entry name" value="HATPase_C_sf"/>
</dbReference>
<keyword evidence="5" id="KW-0808">Transferase</keyword>
<dbReference type="InterPro" id="IPR005467">
    <property type="entry name" value="His_kinase_dom"/>
</dbReference>
<dbReference type="GO" id="GO:0016301">
    <property type="term" value="F:kinase activity"/>
    <property type="evidence" value="ECO:0007669"/>
    <property type="project" value="UniProtKB-KW"/>
</dbReference>
<evidence type="ECO:0000256" key="2">
    <source>
        <dbReference type="ARBA" id="ARBA00004141"/>
    </source>
</evidence>
<dbReference type="Gene3D" id="3.30.565.10">
    <property type="entry name" value="Histidine kinase-like ATPase, C-terminal domain"/>
    <property type="match status" value="1"/>
</dbReference>
<dbReference type="PRINTS" id="PR00344">
    <property type="entry name" value="BCTRLSENSOR"/>
</dbReference>
<dbReference type="Proteomes" id="UP001595453">
    <property type="component" value="Unassembled WGS sequence"/>
</dbReference>